<reference evidence="1" key="1">
    <citation type="submission" date="2022-12" db="EMBL/GenBank/DDBJ databases">
        <authorList>
            <person name="Petersen C."/>
        </authorList>
    </citation>
    <scope>NUCLEOTIDE SEQUENCE</scope>
    <source>
        <strain evidence="1">IBT 29495</strain>
    </source>
</reference>
<protein>
    <submittedName>
        <fullName evidence="1">Uncharacterized protein</fullName>
    </submittedName>
</protein>
<dbReference type="EMBL" id="JAPWDS010000001">
    <property type="protein sequence ID" value="KAJ5519585.1"/>
    <property type="molecule type" value="Genomic_DNA"/>
</dbReference>
<evidence type="ECO:0000313" key="1">
    <source>
        <dbReference type="EMBL" id="KAJ5519585.1"/>
    </source>
</evidence>
<dbReference type="AlphaFoldDB" id="A0A9W9Y3H6"/>
<proteinExistence type="predicted"/>
<accession>A0A9W9Y3H6</accession>
<gene>
    <name evidence="1" type="ORF">N7463_000038</name>
</gene>
<reference evidence="1" key="2">
    <citation type="journal article" date="2023" name="IMA Fungus">
        <title>Comparative genomic study of the Penicillium genus elucidates a diverse pangenome and 15 lateral gene transfer events.</title>
        <authorList>
            <person name="Petersen C."/>
            <person name="Sorensen T."/>
            <person name="Nielsen M.R."/>
            <person name="Sondergaard T.E."/>
            <person name="Sorensen J.L."/>
            <person name="Fitzpatrick D.A."/>
            <person name="Frisvad J.C."/>
            <person name="Nielsen K.L."/>
        </authorList>
    </citation>
    <scope>NUCLEOTIDE SEQUENCE</scope>
    <source>
        <strain evidence="1">IBT 29495</strain>
    </source>
</reference>
<evidence type="ECO:0000313" key="2">
    <source>
        <dbReference type="Proteomes" id="UP001149954"/>
    </source>
</evidence>
<organism evidence="1 2">
    <name type="scientific">Penicillium fimorum</name>
    <dbReference type="NCBI Taxonomy" id="1882269"/>
    <lineage>
        <taxon>Eukaryota</taxon>
        <taxon>Fungi</taxon>
        <taxon>Dikarya</taxon>
        <taxon>Ascomycota</taxon>
        <taxon>Pezizomycotina</taxon>
        <taxon>Eurotiomycetes</taxon>
        <taxon>Eurotiomycetidae</taxon>
        <taxon>Eurotiales</taxon>
        <taxon>Aspergillaceae</taxon>
        <taxon>Penicillium</taxon>
    </lineage>
</organism>
<name>A0A9W9Y3H6_9EURO</name>
<dbReference type="Proteomes" id="UP001149954">
    <property type="component" value="Unassembled WGS sequence"/>
</dbReference>
<sequence>MIFIDWLRLACRLFPCFGRLPVVDIACPLDSFTLGSSNIAIIVGVCNVFKLGRRRFRFVAGRFSG</sequence>
<keyword evidence="2" id="KW-1185">Reference proteome</keyword>
<comment type="caution">
    <text evidence="1">The sequence shown here is derived from an EMBL/GenBank/DDBJ whole genome shotgun (WGS) entry which is preliminary data.</text>
</comment>